<feature type="transmembrane region" description="Helical" evidence="6">
    <location>
        <begin position="316"/>
        <end position="339"/>
    </location>
</feature>
<dbReference type="EMBL" id="JANBPK010001086">
    <property type="protein sequence ID" value="KAJ2926060.1"/>
    <property type="molecule type" value="Genomic_DNA"/>
</dbReference>
<dbReference type="SUPFAM" id="SSF103473">
    <property type="entry name" value="MFS general substrate transporter"/>
    <property type="match status" value="1"/>
</dbReference>
<dbReference type="InterPro" id="IPR011701">
    <property type="entry name" value="MFS"/>
</dbReference>
<dbReference type="InterPro" id="IPR001958">
    <property type="entry name" value="Tet-R_TetA/multi-R_MdtG-like"/>
</dbReference>
<feature type="domain" description="Major facilitator superfamily (MFS) profile" evidence="7">
    <location>
        <begin position="28"/>
        <end position="476"/>
    </location>
</feature>
<reference evidence="8" key="1">
    <citation type="submission" date="2022-06" db="EMBL/GenBank/DDBJ databases">
        <title>Genome Sequence of Candolleomyces eurysporus.</title>
        <authorList>
            <person name="Buettner E."/>
        </authorList>
    </citation>
    <scope>NUCLEOTIDE SEQUENCE</scope>
    <source>
        <strain evidence="8">VTCC 930004</strain>
    </source>
</reference>
<dbReference type="Proteomes" id="UP001140091">
    <property type="component" value="Unassembled WGS sequence"/>
</dbReference>
<keyword evidence="9" id="KW-1185">Reference proteome</keyword>
<dbReference type="GO" id="GO:0016020">
    <property type="term" value="C:membrane"/>
    <property type="evidence" value="ECO:0007669"/>
    <property type="project" value="UniProtKB-SubCell"/>
</dbReference>
<evidence type="ECO:0000256" key="5">
    <source>
        <dbReference type="ARBA" id="ARBA00023136"/>
    </source>
</evidence>
<gene>
    <name evidence="8" type="ORF">H1R20_g11033</name>
</gene>
<dbReference type="InterPro" id="IPR036259">
    <property type="entry name" value="MFS_trans_sf"/>
</dbReference>
<dbReference type="InterPro" id="IPR020846">
    <property type="entry name" value="MFS_dom"/>
</dbReference>
<evidence type="ECO:0000313" key="9">
    <source>
        <dbReference type="Proteomes" id="UP001140091"/>
    </source>
</evidence>
<accession>A0A9W8MBM3</accession>
<evidence type="ECO:0000256" key="2">
    <source>
        <dbReference type="ARBA" id="ARBA00022448"/>
    </source>
</evidence>
<dbReference type="PANTHER" id="PTHR23504:SF15">
    <property type="entry name" value="MAJOR FACILITATOR SUPERFAMILY (MFS) PROFILE DOMAIN-CONTAINING PROTEIN"/>
    <property type="match status" value="1"/>
</dbReference>
<evidence type="ECO:0000256" key="3">
    <source>
        <dbReference type="ARBA" id="ARBA00022692"/>
    </source>
</evidence>
<feature type="transmembrane region" description="Helical" evidence="6">
    <location>
        <begin position="101"/>
        <end position="126"/>
    </location>
</feature>
<feature type="transmembrane region" description="Helical" evidence="6">
    <location>
        <begin position="69"/>
        <end position="89"/>
    </location>
</feature>
<dbReference type="Pfam" id="PF07690">
    <property type="entry name" value="MFS_1"/>
    <property type="match status" value="1"/>
</dbReference>
<feature type="transmembrane region" description="Helical" evidence="6">
    <location>
        <begin position="27"/>
        <end position="49"/>
    </location>
</feature>
<dbReference type="Gene3D" id="1.20.1250.20">
    <property type="entry name" value="MFS general substrate transporter like domains"/>
    <property type="match status" value="1"/>
</dbReference>
<feature type="transmembrane region" description="Helical" evidence="6">
    <location>
        <begin position="202"/>
        <end position="223"/>
    </location>
</feature>
<evidence type="ECO:0000256" key="4">
    <source>
        <dbReference type="ARBA" id="ARBA00022989"/>
    </source>
</evidence>
<organism evidence="8 9">
    <name type="scientific">Candolleomyces eurysporus</name>
    <dbReference type="NCBI Taxonomy" id="2828524"/>
    <lineage>
        <taxon>Eukaryota</taxon>
        <taxon>Fungi</taxon>
        <taxon>Dikarya</taxon>
        <taxon>Basidiomycota</taxon>
        <taxon>Agaricomycotina</taxon>
        <taxon>Agaricomycetes</taxon>
        <taxon>Agaricomycetidae</taxon>
        <taxon>Agaricales</taxon>
        <taxon>Agaricineae</taxon>
        <taxon>Psathyrellaceae</taxon>
        <taxon>Candolleomyces</taxon>
    </lineage>
</organism>
<name>A0A9W8MBM3_9AGAR</name>
<keyword evidence="4 6" id="KW-1133">Transmembrane helix</keyword>
<evidence type="ECO:0000259" key="7">
    <source>
        <dbReference type="PROSITE" id="PS50850"/>
    </source>
</evidence>
<feature type="transmembrane region" description="Helical" evidence="6">
    <location>
        <begin position="292"/>
        <end position="310"/>
    </location>
</feature>
<keyword evidence="3 6" id="KW-0812">Transmembrane</keyword>
<comment type="caution">
    <text evidence="8">The sequence shown here is derived from an EMBL/GenBank/DDBJ whole genome shotgun (WGS) entry which is preliminary data.</text>
</comment>
<dbReference type="PROSITE" id="PS50850">
    <property type="entry name" value="MFS"/>
    <property type="match status" value="1"/>
</dbReference>
<sequence>MSAQGRHEDDSPSVEDRKIERTPLPKLQLLIVFLIQFTEPVTATVIYPFVNQFVRETGITGGDETKTGYYAGIVESTFYFSETLTVFAWGWLSDLLGRKPVLLLGPLGLSFAMLGFGISTTFWPLVFFRAFQGLFNGNIGVSKSVIAEITDSTNVADAYALGPMMWSTGVTIGPTLGGVLSSPASRWPETFGGIPFFHGHPYILPCAAAALIAFTSFFVAAIAMKETLPPSKRTELNSLWRRDRNKRNAAHDDATTPLLTDATSDRSASITVVERAIPVPVNEEERPPLSQLFVPSFVIIIVNFGLLAFVDMSMTALIPLVYSTPIEYGGLGLFLGSLIRRHGTLKIYQTGVFSFFLVIGGFPVGNALIMRAGGIDAFVILVVVIQFLAMGAMYPCYASIMLMVIHNAPSKLLGSANGAAQMATSGSRALAPAIASSLFSLSIQRNLLGGYAVYYIFVVLAAIVIQASRYLPSPPEQATASR</sequence>
<feature type="transmembrane region" description="Helical" evidence="6">
    <location>
        <begin position="351"/>
        <end position="372"/>
    </location>
</feature>
<evidence type="ECO:0000313" key="8">
    <source>
        <dbReference type="EMBL" id="KAJ2926060.1"/>
    </source>
</evidence>
<protein>
    <recommendedName>
        <fullName evidence="7">Major facilitator superfamily (MFS) profile domain-containing protein</fullName>
    </recommendedName>
</protein>
<evidence type="ECO:0000256" key="6">
    <source>
        <dbReference type="SAM" id="Phobius"/>
    </source>
</evidence>
<keyword evidence="5 6" id="KW-0472">Membrane</keyword>
<proteinExistence type="predicted"/>
<comment type="subcellular location">
    <subcellularLocation>
        <location evidence="1">Membrane</location>
        <topology evidence="1">Multi-pass membrane protein</topology>
    </subcellularLocation>
</comment>
<dbReference type="PANTHER" id="PTHR23504">
    <property type="entry name" value="MAJOR FACILITATOR SUPERFAMILY DOMAIN-CONTAINING PROTEIN 10"/>
    <property type="match status" value="1"/>
</dbReference>
<dbReference type="OrthoDB" id="419616at2759"/>
<feature type="transmembrane region" description="Helical" evidence="6">
    <location>
        <begin position="378"/>
        <end position="405"/>
    </location>
</feature>
<dbReference type="PRINTS" id="PR01035">
    <property type="entry name" value="TCRTETA"/>
</dbReference>
<evidence type="ECO:0000256" key="1">
    <source>
        <dbReference type="ARBA" id="ARBA00004141"/>
    </source>
</evidence>
<feature type="non-terminal residue" evidence="8">
    <location>
        <position position="1"/>
    </location>
</feature>
<dbReference type="GO" id="GO:0022857">
    <property type="term" value="F:transmembrane transporter activity"/>
    <property type="evidence" value="ECO:0007669"/>
    <property type="project" value="InterPro"/>
</dbReference>
<feature type="transmembrane region" description="Helical" evidence="6">
    <location>
        <begin position="447"/>
        <end position="467"/>
    </location>
</feature>
<dbReference type="AlphaFoldDB" id="A0A9W8MBM3"/>
<keyword evidence="2" id="KW-0813">Transport</keyword>